<dbReference type="Gene3D" id="2.40.50.140">
    <property type="entry name" value="Nucleic acid-binding proteins"/>
    <property type="match status" value="1"/>
</dbReference>
<sequence length="218" mass="24948">MEDDFLNIIPYKAISEIKDLIEKTIRVTIRTVNDFTSVKFWWYKGCNNCPNAVKQDEDTYKCPNCQWKVDTFTPKYALNLKVADENSYASFGMYETIGSDYLNISASDLRTKHIMRVIESSGDTTDGESTVQIPPDILIKDSDTALDELIDFVYPDMLINLKAENYFKDRAIFPPTLECVADVNNRMIARTTTTQVNSKGGRPCDVVAEYRSDKWVMQ</sequence>
<reference evidence="2 3" key="1">
    <citation type="journal article" date="2023" name="Plants (Basel)">
        <title>Bridging the Gap: Combining Genomics and Transcriptomics Approaches to Understand Stylosanthes scabra, an Orphan Legume from the Brazilian Caatinga.</title>
        <authorList>
            <person name="Ferreira-Neto J.R.C."/>
            <person name="da Silva M.D."/>
            <person name="Binneck E."/>
            <person name="de Melo N.F."/>
            <person name="da Silva R.H."/>
            <person name="de Melo A.L.T.M."/>
            <person name="Pandolfi V."/>
            <person name="Bustamante F.O."/>
            <person name="Brasileiro-Vidal A.C."/>
            <person name="Benko-Iseppon A.M."/>
        </authorList>
    </citation>
    <scope>NUCLEOTIDE SEQUENCE [LARGE SCALE GENOMIC DNA]</scope>
    <source>
        <tissue evidence="2">Leaves</tissue>
    </source>
</reference>
<dbReference type="EMBL" id="JASCZI010272019">
    <property type="protein sequence ID" value="MED6219271.1"/>
    <property type="molecule type" value="Genomic_DNA"/>
</dbReference>
<evidence type="ECO:0000259" key="1">
    <source>
        <dbReference type="Pfam" id="PF08646"/>
    </source>
</evidence>
<accession>A0ABU6ZAH2</accession>
<dbReference type="SUPFAM" id="SSF50249">
    <property type="entry name" value="Nucleic acid-binding proteins"/>
    <property type="match status" value="1"/>
</dbReference>
<dbReference type="PANTHER" id="PTHR47165">
    <property type="entry name" value="OS03G0429900 PROTEIN"/>
    <property type="match status" value="1"/>
</dbReference>
<dbReference type="InterPro" id="IPR013955">
    <property type="entry name" value="Rep_factor-A_C"/>
</dbReference>
<dbReference type="PANTHER" id="PTHR47165:SF4">
    <property type="entry name" value="OS03G0429900 PROTEIN"/>
    <property type="match status" value="1"/>
</dbReference>
<dbReference type="Proteomes" id="UP001341840">
    <property type="component" value="Unassembled WGS sequence"/>
</dbReference>
<feature type="domain" description="Replication factor A C-terminal" evidence="1">
    <location>
        <begin position="34"/>
        <end position="111"/>
    </location>
</feature>
<keyword evidence="3" id="KW-1185">Reference proteome</keyword>
<gene>
    <name evidence="2" type="ORF">PIB30_034286</name>
</gene>
<comment type="caution">
    <text evidence="2">The sequence shown here is derived from an EMBL/GenBank/DDBJ whole genome shotgun (WGS) entry which is preliminary data.</text>
</comment>
<name>A0ABU6ZAH2_9FABA</name>
<dbReference type="InterPro" id="IPR012340">
    <property type="entry name" value="NA-bd_OB-fold"/>
</dbReference>
<organism evidence="2 3">
    <name type="scientific">Stylosanthes scabra</name>
    <dbReference type="NCBI Taxonomy" id="79078"/>
    <lineage>
        <taxon>Eukaryota</taxon>
        <taxon>Viridiplantae</taxon>
        <taxon>Streptophyta</taxon>
        <taxon>Embryophyta</taxon>
        <taxon>Tracheophyta</taxon>
        <taxon>Spermatophyta</taxon>
        <taxon>Magnoliopsida</taxon>
        <taxon>eudicotyledons</taxon>
        <taxon>Gunneridae</taxon>
        <taxon>Pentapetalae</taxon>
        <taxon>rosids</taxon>
        <taxon>fabids</taxon>
        <taxon>Fabales</taxon>
        <taxon>Fabaceae</taxon>
        <taxon>Papilionoideae</taxon>
        <taxon>50 kb inversion clade</taxon>
        <taxon>dalbergioids sensu lato</taxon>
        <taxon>Dalbergieae</taxon>
        <taxon>Pterocarpus clade</taxon>
        <taxon>Stylosanthes</taxon>
    </lineage>
</organism>
<evidence type="ECO:0000313" key="2">
    <source>
        <dbReference type="EMBL" id="MED6219271.1"/>
    </source>
</evidence>
<proteinExistence type="predicted"/>
<dbReference type="Pfam" id="PF08646">
    <property type="entry name" value="Rep_fac-A_C"/>
    <property type="match status" value="1"/>
</dbReference>
<evidence type="ECO:0000313" key="3">
    <source>
        <dbReference type="Proteomes" id="UP001341840"/>
    </source>
</evidence>
<protein>
    <recommendedName>
        <fullName evidence="1">Replication factor A C-terminal domain-containing protein</fullName>
    </recommendedName>
</protein>